<reference evidence="1 2" key="1">
    <citation type="submission" date="2017-11" db="EMBL/GenBank/DDBJ databases">
        <title>Draft genome sequence of Mitsuaria sp. HWN-4.</title>
        <authorList>
            <person name="Gundlapally S.R."/>
        </authorList>
    </citation>
    <scope>NUCLEOTIDE SEQUENCE [LARGE SCALE GENOMIC DNA]</scope>
    <source>
        <strain evidence="1 2">HWN-4</strain>
    </source>
</reference>
<dbReference type="AlphaFoldDB" id="A0A2G9C7U0"/>
<sequence>MTDTHATAPLSLPELHRLLGLTEVDAPLIASILAHTTPAGAPAPTELSQKRKKEIRAGFVLLKELGVVMSFTPRETHAVDFGEPLGPGTHVLSALFYYPEGSEEVEPYAGEAPFASTPVETREQALAAYGEPSDGEEDEGIVEWEQWQVEDRELTADYADDGAVLTLTVALPLSL</sequence>
<dbReference type="Proteomes" id="UP000231501">
    <property type="component" value="Unassembled WGS sequence"/>
</dbReference>
<evidence type="ECO:0000313" key="1">
    <source>
        <dbReference type="EMBL" id="PIM52435.1"/>
    </source>
</evidence>
<gene>
    <name evidence="1" type="ORF">CS062_14890</name>
</gene>
<evidence type="ECO:0000313" key="2">
    <source>
        <dbReference type="Proteomes" id="UP000231501"/>
    </source>
</evidence>
<dbReference type="RefSeq" id="WP_099862407.1">
    <property type="nucleotide sequence ID" value="NZ_PEOG01000038.1"/>
</dbReference>
<organism evidence="1 2">
    <name type="scientific">Roseateles chitinivorans</name>
    <dbReference type="NCBI Taxonomy" id="2917965"/>
    <lineage>
        <taxon>Bacteria</taxon>
        <taxon>Pseudomonadati</taxon>
        <taxon>Pseudomonadota</taxon>
        <taxon>Betaproteobacteria</taxon>
        <taxon>Burkholderiales</taxon>
        <taxon>Sphaerotilaceae</taxon>
        <taxon>Roseateles</taxon>
    </lineage>
</organism>
<accession>A0A2G9C7U0</accession>
<dbReference type="EMBL" id="PEOG01000038">
    <property type="protein sequence ID" value="PIM52435.1"/>
    <property type="molecule type" value="Genomic_DNA"/>
</dbReference>
<keyword evidence="2" id="KW-1185">Reference proteome</keyword>
<comment type="caution">
    <text evidence="1">The sequence shown here is derived from an EMBL/GenBank/DDBJ whole genome shotgun (WGS) entry which is preliminary data.</text>
</comment>
<name>A0A2G9C7U0_9BURK</name>
<protein>
    <submittedName>
        <fullName evidence="1">Uncharacterized protein</fullName>
    </submittedName>
</protein>
<proteinExistence type="predicted"/>
<dbReference type="OrthoDB" id="9153151at2"/>